<feature type="non-terminal residue" evidence="1">
    <location>
        <position position="1"/>
    </location>
</feature>
<name>A0ABS3XF25_9ACTN</name>
<sequence length="55" mass="6174">VWEGPVAKWFAGEIEGRKGEVHRLAQDIVDAVDAVIRQTPQQVTLSQARAYRKAQ</sequence>
<evidence type="ECO:0000313" key="2">
    <source>
        <dbReference type="Proteomes" id="UP001519064"/>
    </source>
</evidence>
<dbReference type="Proteomes" id="UP001519064">
    <property type="component" value="Unassembled WGS sequence"/>
</dbReference>
<organism evidence="1 2">
    <name type="scientific">Streptomyces oryzae</name>
    <dbReference type="NCBI Taxonomy" id="1434886"/>
    <lineage>
        <taxon>Bacteria</taxon>
        <taxon>Bacillati</taxon>
        <taxon>Actinomycetota</taxon>
        <taxon>Actinomycetes</taxon>
        <taxon>Kitasatosporales</taxon>
        <taxon>Streptomycetaceae</taxon>
        <taxon>Streptomyces</taxon>
    </lineage>
</organism>
<keyword evidence="2" id="KW-1185">Reference proteome</keyword>
<dbReference type="EMBL" id="JADKMA010000104">
    <property type="protein sequence ID" value="MBO8193960.1"/>
    <property type="molecule type" value="Genomic_DNA"/>
</dbReference>
<gene>
    <name evidence="1" type="ORF">ITI46_20160</name>
</gene>
<reference evidence="1 2" key="1">
    <citation type="submission" date="2020-11" db="EMBL/GenBank/DDBJ databases">
        <title>Streptomyces spirodelae sp. nov., isolated from duckweed.</title>
        <authorList>
            <person name="Saimee Y."/>
            <person name="Duangmal K."/>
        </authorList>
    </citation>
    <scope>NUCLEOTIDE SEQUENCE [LARGE SCALE GENOMIC DNA]</scope>
    <source>
        <strain evidence="1 2">S16-07</strain>
    </source>
</reference>
<proteinExistence type="predicted"/>
<accession>A0ABS3XF25</accession>
<evidence type="ECO:0000313" key="1">
    <source>
        <dbReference type="EMBL" id="MBO8193960.1"/>
    </source>
</evidence>
<comment type="caution">
    <text evidence="1">The sequence shown here is derived from an EMBL/GenBank/DDBJ whole genome shotgun (WGS) entry which is preliminary data.</text>
</comment>
<protein>
    <submittedName>
        <fullName evidence="1">Uncharacterized protein</fullName>
    </submittedName>
</protein>